<dbReference type="GO" id="GO:0035438">
    <property type="term" value="F:cyclic-di-GMP binding"/>
    <property type="evidence" value="ECO:0007669"/>
    <property type="project" value="InterPro"/>
</dbReference>
<name>A0LGR7_SYNFM</name>
<dbReference type="KEGG" id="sfu:Sfum_0923"/>
<evidence type="ECO:0000313" key="3">
    <source>
        <dbReference type="Proteomes" id="UP000001784"/>
    </source>
</evidence>
<keyword evidence="3" id="KW-1185">Reference proteome</keyword>
<evidence type="ECO:0000313" key="2">
    <source>
        <dbReference type="EMBL" id="ABK16619.1"/>
    </source>
</evidence>
<dbReference type="Proteomes" id="UP000001784">
    <property type="component" value="Chromosome"/>
</dbReference>
<dbReference type="Gene3D" id="2.40.10.220">
    <property type="entry name" value="predicted glycosyltransferase like domains"/>
    <property type="match status" value="1"/>
</dbReference>
<sequence>MGDRKFTRIPIETGAIVQCGDVTAAGGVENLSLNGMLFRTSQEMDVNKEVKIKLMLSGPSSKMSLDMNGIVRRRVEDGFGIEFTGMYLDVFFHLKNIIALGMGDETKAMKEFFDFMGEGAPTGE</sequence>
<dbReference type="RefSeq" id="WP_011697790.1">
    <property type="nucleotide sequence ID" value="NC_008554.1"/>
</dbReference>
<proteinExistence type="predicted"/>
<dbReference type="eggNOG" id="COG0461">
    <property type="taxonomic scope" value="Bacteria"/>
</dbReference>
<protein>
    <submittedName>
        <fullName evidence="2">Type IV pilus assembly PilZ</fullName>
    </submittedName>
</protein>
<reference evidence="2 3" key="1">
    <citation type="submission" date="2006-10" db="EMBL/GenBank/DDBJ databases">
        <title>Complete sequence of Syntrophobacter fumaroxidans MPOB.</title>
        <authorList>
            <consortium name="US DOE Joint Genome Institute"/>
            <person name="Copeland A."/>
            <person name="Lucas S."/>
            <person name="Lapidus A."/>
            <person name="Barry K."/>
            <person name="Detter J.C."/>
            <person name="Glavina del Rio T."/>
            <person name="Hammon N."/>
            <person name="Israni S."/>
            <person name="Pitluck S."/>
            <person name="Goltsman E.G."/>
            <person name="Martinez M."/>
            <person name="Schmutz J."/>
            <person name="Larimer F."/>
            <person name="Land M."/>
            <person name="Hauser L."/>
            <person name="Kyrpides N."/>
            <person name="Kim E."/>
            <person name="Boone D.R."/>
            <person name="Brockman F."/>
            <person name="Culley D."/>
            <person name="Ferry J."/>
            <person name="Gunsalus R."/>
            <person name="McInerney M.J."/>
            <person name="Morrison M."/>
            <person name="Plugge C."/>
            <person name="Rohlin L."/>
            <person name="Scholten J."/>
            <person name="Sieber J."/>
            <person name="Stams A.J.M."/>
            <person name="Worm P."/>
            <person name="Henstra A.M."/>
            <person name="Richardson P."/>
        </authorList>
    </citation>
    <scope>NUCLEOTIDE SEQUENCE [LARGE SCALE GENOMIC DNA]</scope>
    <source>
        <strain evidence="3">DSM 10017 / MPOB</strain>
    </source>
</reference>
<dbReference type="OrthoDB" id="370480at2"/>
<dbReference type="SUPFAM" id="SSF141371">
    <property type="entry name" value="PilZ domain-like"/>
    <property type="match status" value="1"/>
</dbReference>
<dbReference type="InParanoid" id="A0LGR7"/>
<dbReference type="EMBL" id="CP000478">
    <property type="protein sequence ID" value="ABK16619.1"/>
    <property type="molecule type" value="Genomic_DNA"/>
</dbReference>
<gene>
    <name evidence="2" type="ordered locus">Sfum_0923</name>
</gene>
<dbReference type="Pfam" id="PF07238">
    <property type="entry name" value="PilZ"/>
    <property type="match status" value="1"/>
</dbReference>
<dbReference type="AlphaFoldDB" id="A0LGR7"/>
<feature type="domain" description="PilZ" evidence="1">
    <location>
        <begin position="4"/>
        <end position="89"/>
    </location>
</feature>
<evidence type="ECO:0000259" key="1">
    <source>
        <dbReference type="Pfam" id="PF07238"/>
    </source>
</evidence>
<accession>A0LGR7</accession>
<organism evidence="2 3">
    <name type="scientific">Syntrophobacter fumaroxidans (strain DSM 10017 / MPOB)</name>
    <dbReference type="NCBI Taxonomy" id="335543"/>
    <lineage>
        <taxon>Bacteria</taxon>
        <taxon>Pseudomonadati</taxon>
        <taxon>Thermodesulfobacteriota</taxon>
        <taxon>Syntrophobacteria</taxon>
        <taxon>Syntrophobacterales</taxon>
        <taxon>Syntrophobacteraceae</taxon>
        <taxon>Syntrophobacter</taxon>
    </lineage>
</organism>
<dbReference type="InterPro" id="IPR009875">
    <property type="entry name" value="PilZ_domain"/>
</dbReference>
<dbReference type="HOGENOM" id="CLU_146776_1_0_7"/>